<evidence type="ECO:0000259" key="1">
    <source>
        <dbReference type="PROSITE" id="PS51184"/>
    </source>
</evidence>
<dbReference type="AlphaFoldDB" id="A0A813Y7Z0"/>
<gene>
    <name evidence="2" type="ORF">QVE165_LOCUS8358</name>
</gene>
<dbReference type="InterPro" id="IPR003347">
    <property type="entry name" value="JmjC_dom"/>
</dbReference>
<proteinExistence type="predicted"/>
<dbReference type="EMBL" id="CAJNOM010000037">
    <property type="protein sequence ID" value="CAF0879946.1"/>
    <property type="molecule type" value="Genomic_DNA"/>
</dbReference>
<comment type="caution">
    <text evidence="2">The sequence shown here is derived from an EMBL/GenBank/DDBJ whole genome shotgun (WGS) entry which is preliminary data.</text>
</comment>
<feature type="domain" description="JmjC" evidence="1">
    <location>
        <begin position="134"/>
        <end position="287"/>
    </location>
</feature>
<dbReference type="Proteomes" id="UP000663832">
    <property type="component" value="Unassembled WGS sequence"/>
</dbReference>
<dbReference type="GO" id="GO:0032452">
    <property type="term" value="F:histone demethylase activity"/>
    <property type="evidence" value="ECO:0007669"/>
    <property type="project" value="TreeGrafter"/>
</dbReference>
<dbReference type="SUPFAM" id="SSF54928">
    <property type="entry name" value="RNA-binding domain, RBD"/>
    <property type="match status" value="1"/>
</dbReference>
<dbReference type="GO" id="GO:0005634">
    <property type="term" value="C:nucleus"/>
    <property type="evidence" value="ECO:0007669"/>
    <property type="project" value="TreeGrafter"/>
</dbReference>
<protein>
    <recommendedName>
        <fullName evidence="1">JmjC domain-containing protein</fullName>
    </recommendedName>
</protein>
<dbReference type="Pfam" id="PF02373">
    <property type="entry name" value="JmjC"/>
    <property type="match status" value="1"/>
</dbReference>
<dbReference type="OrthoDB" id="8951118at2759"/>
<dbReference type="Gene3D" id="2.60.120.650">
    <property type="entry name" value="Cupin"/>
    <property type="match status" value="1"/>
</dbReference>
<organism evidence="2 3">
    <name type="scientific">Adineta steineri</name>
    <dbReference type="NCBI Taxonomy" id="433720"/>
    <lineage>
        <taxon>Eukaryota</taxon>
        <taxon>Metazoa</taxon>
        <taxon>Spiralia</taxon>
        <taxon>Gnathifera</taxon>
        <taxon>Rotifera</taxon>
        <taxon>Eurotatoria</taxon>
        <taxon>Bdelloidea</taxon>
        <taxon>Adinetida</taxon>
        <taxon>Adinetidae</taxon>
        <taxon>Adineta</taxon>
    </lineage>
</organism>
<sequence>MLSRSIDAPALPATAHNMRNFIQFVYTHEQLLKEYGGIKITPFSEFKAVLKKHRIKMMTPSTIQQVTQLHEYDRVYSVATVFATDKNKQKQVLPLNEMDFWPSLSQFGTKKQISTISILPKTSYFLKRIPRTDFDIRQLSQRSLLSLCDSRCLRQFAPSLIRAHGPGAIFPLASTHQHLFSFDYHHGGGLRYWYIIPASERESLRQIFQRETDSICLEHGNILIDPLMFDKYGIRYHRIVQYPNEIVILAAGALCQSFTENAAWNETIEFALPSWIYDGHANVQISCQCKLPISSLSKIIAEDPFHHDKIQKYIDIYLNIDTDNKSVTDTTKEYLETNVTSTVFDALLTPWNESADQLSIPFIETSLFQDSTQEAGDYLNQTISGDNTVLDTSNELPDFTTLYQFETMMNSTDELQLSLLEGFNERTIRETVGSPYMLSLEDIADLLSTPPATTLASTSHSNMQIDEYDNNQETSLDSSSVMNINEPTADTHGQKEVIQNDIRRHFAGCRKIILKQSQIPPYHKYAFVYHRTNRQAEYNRKRRIDRLLFGHNCHVEYANSHSQTSKKNQISETWNIAVRQVPENITEDLLHNLFIGCQSMKYVPARTVHNTKTSVTSPPKPKLLWGKSIEQLSHWELQWRNQHEGGVNG</sequence>
<dbReference type="PROSITE" id="PS51184">
    <property type="entry name" value="JMJC"/>
    <property type="match status" value="1"/>
</dbReference>
<dbReference type="GO" id="GO:0010468">
    <property type="term" value="P:regulation of gene expression"/>
    <property type="evidence" value="ECO:0007669"/>
    <property type="project" value="TreeGrafter"/>
</dbReference>
<dbReference type="GO" id="GO:0000785">
    <property type="term" value="C:chromatin"/>
    <property type="evidence" value="ECO:0007669"/>
    <property type="project" value="TreeGrafter"/>
</dbReference>
<dbReference type="PANTHER" id="PTHR10694">
    <property type="entry name" value="LYSINE-SPECIFIC DEMETHYLASE"/>
    <property type="match status" value="1"/>
</dbReference>
<evidence type="ECO:0000313" key="2">
    <source>
        <dbReference type="EMBL" id="CAF0879946.1"/>
    </source>
</evidence>
<accession>A0A813Y7Z0</accession>
<dbReference type="SMART" id="SM00558">
    <property type="entry name" value="JmjC"/>
    <property type="match status" value="1"/>
</dbReference>
<reference evidence="2" key="1">
    <citation type="submission" date="2021-02" db="EMBL/GenBank/DDBJ databases">
        <authorList>
            <person name="Nowell W R."/>
        </authorList>
    </citation>
    <scope>NUCLEOTIDE SEQUENCE</scope>
</reference>
<evidence type="ECO:0000313" key="3">
    <source>
        <dbReference type="Proteomes" id="UP000663832"/>
    </source>
</evidence>
<dbReference type="InterPro" id="IPR035979">
    <property type="entry name" value="RBD_domain_sf"/>
</dbReference>
<keyword evidence="3" id="KW-1185">Reference proteome</keyword>
<name>A0A813Y7Z0_9BILA</name>
<dbReference type="GO" id="GO:0003676">
    <property type="term" value="F:nucleic acid binding"/>
    <property type="evidence" value="ECO:0007669"/>
    <property type="project" value="InterPro"/>
</dbReference>